<evidence type="ECO:0000313" key="3">
    <source>
        <dbReference type="EMBL" id="GEB48033.1"/>
    </source>
</evidence>
<name>A0A4Y3QTR7_STRCI</name>
<dbReference type="AlphaFoldDB" id="A0A4Y3QTR7"/>
<evidence type="ECO:0000259" key="2">
    <source>
        <dbReference type="Pfam" id="PF26056"/>
    </source>
</evidence>
<dbReference type="Pfam" id="PF26056">
    <property type="entry name" value="DUF8017"/>
    <property type="match status" value="1"/>
</dbReference>
<organism evidence="3 4">
    <name type="scientific">Streptomyces cacaoi</name>
    <dbReference type="NCBI Taxonomy" id="1898"/>
    <lineage>
        <taxon>Bacteria</taxon>
        <taxon>Bacillati</taxon>
        <taxon>Actinomycetota</taxon>
        <taxon>Actinomycetes</taxon>
        <taxon>Kitasatosporales</taxon>
        <taxon>Streptomycetaceae</taxon>
        <taxon>Streptomyces</taxon>
    </lineage>
</organism>
<dbReference type="Proteomes" id="UP000319210">
    <property type="component" value="Unassembled WGS sequence"/>
</dbReference>
<comment type="caution">
    <text evidence="3">The sequence shown here is derived from an EMBL/GenBank/DDBJ whole genome shotgun (WGS) entry which is preliminary data.</text>
</comment>
<sequence>MSRPTLFSRTTPQPRHTRTPLRRTRRTLVAAVALGMAVALSGCNDDSGDAGAAKDKDTDAAASQSPADGSSSGARTDDKPFVQGWQTQTSKKHRFRYDVPGKADKWNVLDEDTALSYTDGSGKPIVVMTSGAHYREGGCPSSPNPKAFGEAGKGQIATVGTTGGGKDGSLKENARNWAGNWGFAAYGGEDHKPKIKVGEPEPWKQNGIEGYTATAEVTVTHRPGTCVPPKAVVHSIAQKLPDGTMHGWVLYADQGVPHALTSDDIKQIMNTVRTTGS</sequence>
<gene>
    <name evidence="3" type="ORF">SCA03_05840</name>
</gene>
<evidence type="ECO:0000313" key="4">
    <source>
        <dbReference type="Proteomes" id="UP000319210"/>
    </source>
</evidence>
<feature type="region of interest" description="Disordered" evidence="1">
    <location>
        <begin position="1"/>
        <end position="24"/>
    </location>
</feature>
<feature type="region of interest" description="Disordered" evidence="1">
    <location>
        <begin position="43"/>
        <end position="93"/>
    </location>
</feature>
<dbReference type="InterPro" id="IPR058330">
    <property type="entry name" value="DUF8017"/>
</dbReference>
<evidence type="ECO:0000256" key="1">
    <source>
        <dbReference type="SAM" id="MobiDB-lite"/>
    </source>
</evidence>
<feature type="domain" description="DUF8017" evidence="2">
    <location>
        <begin position="79"/>
        <end position="275"/>
    </location>
</feature>
<feature type="compositionally biased region" description="Basic residues" evidence="1">
    <location>
        <begin position="15"/>
        <end position="24"/>
    </location>
</feature>
<reference evidence="3 4" key="1">
    <citation type="submission" date="2019-06" db="EMBL/GenBank/DDBJ databases">
        <title>Whole genome shotgun sequence of Streptomyces cacaoi subsp. cacaoi NBRC 12748.</title>
        <authorList>
            <person name="Hosoyama A."/>
            <person name="Uohara A."/>
            <person name="Ohji S."/>
            <person name="Ichikawa N."/>
        </authorList>
    </citation>
    <scope>NUCLEOTIDE SEQUENCE [LARGE SCALE GENOMIC DNA]</scope>
    <source>
        <strain evidence="3 4">NBRC 12748</strain>
    </source>
</reference>
<protein>
    <recommendedName>
        <fullName evidence="2">DUF8017 domain-containing protein</fullName>
    </recommendedName>
</protein>
<dbReference type="RefSeq" id="WP_230988452.1">
    <property type="nucleotide sequence ID" value="NZ_BJMM01000002.1"/>
</dbReference>
<feature type="compositionally biased region" description="Polar residues" evidence="1">
    <location>
        <begin position="64"/>
        <end position="74"/>
    </location>
</feature>
<proteinExistence type="predicted"/>
<accession>A0A4Y3QTR7</accession>
<dbReference type="EMBL" id="BJMM01000002">
    <property type="protein sequence ID" value="GEB48033.1"/>
    <property type="molecule type" value="Genomic_DNA"/>
</dbReference>
<keyword evidence="4" id="KW-1185">Reference proteome</keyword>